<dbReference type="Pfam" id="PF00515">
    <property type="entry name" value="TPR_1"/>
    <property type="match status" value="3"/>
</dbReference>
<dbReference type="Gene3D" id="1.25.40.10">
    <property type="entry name" value="Tetratricopeptide repeat domain"/>
    <property type="match status" value="3"/>
</dbReference>
<comment type="caution">
    <text evidence="4">The sequence shown here is derived from an EMBL/GenBank/DDBJ whole genome shotgun (WGS) entry which is preliminary data.</text>
</comment>
<dbReference type="PROSITE" id="PS50293">
    <property type="entry name" value="TPR_REGION"/>
    <property type="match status" value="1"/>
</dbReference>
<dbReference type="PROSITE" id="PS50005">
    <property type="entry name" value="TPR"/>
    <property type="match status" value="3"/>
</dbReference>
<dbReference type="Gene3D" id="2.120.10.80">
    <property type="entry name" value="Kelch-type beta propeller"/>
    <property type="match status" value="1"/>
</dbReference>
<dbReference type="InterPro" id="IPR051685">
    <property type="entry name" value="Ycf3/AcsC/BcsC/TPR_MFPF"/>
</dbReference>
<evidence type="ECO:0000313" key="5">
    <source>
        <dbReference type="Proteomes" id="UP001162131"/>
    </source>
</evidence>
<dbReference type="Pfam" id="PF01344">
    <property type="entry name" value="Kelch_1"/>
    <property type="match status" value="1"/>
</dbReference>
<dbReference type="PANTHER" id="PTHR44943:SF4">
    <property type="entry name" value="TPR REPEAT-CONTAINING PROTEIN MJ0798"/>
    <property type="match status" value="1"/>
</dbReference>
<evidence type="ECO:0000313" key="4">
    <source>
        <dbReference type="EMBL" id="CAG9322359.1"/>
    </source>
</evidence>
<dbReference type="InterPro" id="IPR011990">
    <property type="entry name" value="TPR-like_helical_dom_sf"/>
</dbReference>
<sequence length="888" mass="101840">MVKKCFVPGCMNEAGHSCKCSSPEILLCGEHIGEHVNLPNRVHNPESLFIQPCEGTKEVILEFLTKENSKYSELKRKIIDSFSQRLPYSEKDLGDFISKLDYYLDDINDSFAKISQASKLLESEEDPILGLLTLQPQEAIEKVKLKTIASRDWYNGAKLFYIFNQKLENVNRAFFAEICGAYLEQRNMQITPEMHNKTSKPTSIESANVNDSISLIINENSECLKGPEKENKPIKTTPENEISLLNFQMSTVSNDLNKQTESASNIIDTLRNKTAEILSRPNNPELEIDFRATCSAIQTDSYDPPLMQAYQDFLNAYQQKTSLYNITEENKRTNLTIYNTETDTQEVKTLQTPESLDYSTCITQLPNGKLFCFGCTYEDSGITALIDVNGGVEVLPSGTPCYYSSCIYFNNSVYCFGGLDSEDNNALTLSSRFDLNQNRWIELAPMPEADYWCNSIIFNGNILIPGYNRNLWLYSIDIESFSTIPHEFAGRTKKILINAERLYLIECPGSIYESEVESYSNWRRIEKSTFYYPNQVYCSYNKGGIYISTMEGSDTAYYCFNLDQKIMIDVAYYTKHVSLRRIGKKIEAIKWNIQNSKLDPYFLDELNLKGKSLNSLAENLEEIERCDEAIKLKPNDAGNYNNKGSAFYKLERYLEAIECYDKAIKLSPNEANFYTWKAIAFNKLKRHLEAIECYDKAIGCYDEEIERDVSSSRSIAVCYNDKGTAFIELKRYLDAIECFDKAIKIYPSNANYYKKACSLNKLGRYQEALESYAKAIKYNSNSAQFFNGKGNTLYVLEKYKEAIKCYNTAIKLERNNPLHFCCRARVFNNLGQEEAALQDLKTAYNLKQENQVNGVFTGNEWKLSEEDINFINDALDRDRIELLQKMQV</sequence>
<organism evidence="4 5">
    <name type="scientific">Blepharisma stoltei</name>
    <dbReference type="NCBI Taxonomy" id="1481888"/>
    <lineage>
        <taxon>Eukaryota</taxon>
        <taxon>Sar</taxon>
        <taxon>Alveolata</taxon>
        <taxon>Ciliophora</taxon>
        <taxon>Postciliodesmatophora</taxon>
        <taxon>Heterotrichea</taxon>
        <taxon>Heterotrichida</taxon>
        <taxon>Blepharismidae</taxon>
        <taxon>Blepharisma</taxon>
    </lineage>
</organism>
<dbReference type="AlphaFoldDB" id="A0AAU9J561"/>
<evidence type="ECO:0000256" key="1">
    <source>
        <dbReference type="ARBA" id="ARBA00022737"/>
    </source>
</evidence>
<proteinExistence type="predicted"/>
<reference evidence="4" key="1">
    <citation type="submission" date="2021-09" db="EMBL/GenBank/DDBJ databases">
        <authorList>
            <consortium name="AG Swart"/>
            <person name="Singh M."/>
            <person name="Singh A."/>
            <person name="Seah K."/>
            <person name="Emmerich C."/>
        </authorList>
    </citation>
    <scope>NUCLEOTIDE SEQUENCE</scope>
    <source>
        <strain evidence="4">ATCC30299</strain>
    </source>
</reference>
<keyword evidence="2 3" id="KW-0802">TPR repeat</keyword>
<gene>
    <name evidence="4" type="ORF">BSTOLATCC_MIC31384</name>
</gene>
<dbReference type="Pfam" id="PF13181">
    <property type="entry name" value="TPR_8"/>
    <property type="match status" value="2"/>
</dbReference>
<keyword evidence="1" id="KW-0677">Repeat</keyword>
<dbReference type="SUPFAM" id="SSF48452">
    <property type="entry name" value="TPR-like"/>
    <property type="match status" value="1"/>
</dbReference>
<dbReference type="InterPro" id="IPR006652">
    <property type="entry name" value="Kelch_1"/>
</dbReference>
<evidence type="ECO:0008006" key="6">
    <source>
        <dbReference type="Google" id="ProtNLM"/>
    </source>
</evidence>
<dbReference type="InterPro" id="IPR015915">
    <property type="entry name" value="Kelch-typ_b-propeller"/>
</dbReference>
<name>A0AAU9J561_9CILI</name>
<dbReference type="EMBL" id="CAJZBQ010000031">
    <property type="protein sequence ID" value="CAG9322359.1"/>
    <property type="molecule type" value="Genomic_DNA"/>
</dbReference>
<dbReference type="InterPro" id="IPR019734">
    <property type="entry name" value="TPR_rpt"/>
</dbReference>
<protein>
    <recommendedName>
        <fullName evidence="6">Tetratricopeptide repeat protein</fullName>
    </recommendedName>
</protein>
<feature type="repeat" description="TPR" evidence="3">
    <location>
        <begin position="783"/>
        <end position="816"/>
    </location>
</feature>
<evidence type="ECO:0000256" key="3">
    <source>
        <dbReference type="PROSITE-ProRule" id="PRU00339"/>
    </source>
</evidence>
<keyword evidence="5" id="KW-1185">Reference proteome</keyword>
<dbReference type="PANTHER" id="PTHR44943">
    <property type="entry name" value="CELLULOSE SYNTHASE OPERON PROTEIN C"/>
    <property type="match status" value="1"/>
</dbReference>
<accession>A0AAU9J561</accession>
<dbReference type="InterPro" id="IPR011043">
    <property type="entry name" value="Gal_Oxase/kelch_b-propeller"/>
</dbReference>
<feature type="repeat" description="TPR" evidence="3">
    <location>
        <begin position="716"/>
        <end position="749"/>
    </location>
</feature>
<evidence type="ECO:0000256" key="2">
    <source>
        <dbReference type="ARBA" id="ARBA00022803"/>
    </source>
</evidence>
<dbReference type="Proteomes" id="UP001162131">
    <property type="component" value="Unassembled WGS sequence"/>
</dbReference>
<dbReference type="SUPFAM" id="SSF50965">
    <property type="entry name" value="Galactose oxidase, central domain"/>
    <property type="match status" value="1"/>
</dbReference>
<dbReference type="SMART" id="SM00028">
    <property type="entry name" value="TPR"/>
    <property type="match status" value="7"/>
</dbReference>
<feature type="repeat" description="TPR" evidence="3">
    <location>
        <begin position="637"/>
        <end position="670"/>
    </location>
</feature>